<sequence>MRNIEVHMLVRITDSDKAKPEGFRVKAEYALSTELEPGLLASATRSEIERMVTESSAMAFLEADTRYPA</sequence>
<dbReference type="Proteomes" id="UP000223655">
    <property type="component" value="Segment"/>
</dbReference>
<keyword evidence="2" id="KW-1185">Reference proteome</keyword>
<dbReference type="EMBL" id="KU160661">
    <property type="protein sequence ID" value="ALY10013.1"/>
    <property type="molecule type" value="Genomic_DNA"/>
</dbReference>
<dbReference type="OrthoDB" id="37708at10239"/>
<dbReference type="RefSeq" id="YP_009602921.1">
    <property type="nucleotide sequence ID" value="NC_041945.1"/>
</dbReference>
<dbReference type="KEGG" id="vg:40078788"/>
<evidence type="ECO:0000313" key="1">
    <source>
        <dbReference type="EMBL" id="ALY10013.1"/>
    </source>
</evidence>
<evidence type="ECO:0000313" key="2">
    <source>
        <dbReference type="Proteomes" id="UP000223655"/>
    </source>
</evidence>
<reference evidence="1 2" key="1">
    <citation type="submission" date="2015-11" db="EMBL/GenBank/DDBJ databases">
        <authorList>
            <person name="Guerrero C.A."/>
            <person name="Jacobs-Sera D."/>
            <person name="Bowman C.A."/>
            <person name="Russell D.A."/>
            <person name="Pope W.H."/>
            <person name="Hatfull G.F."/>
        </authorList>
    </citation>
    <scope>NUCLEOTIDE SEQUENCE [LARGE SCALE GENOMIC DNA]</scope>
</reference>
<proteinExistence type="predicted"/>
<accession>A0A0U4B5M7</accession>
<name>A0A0U4B5M7_9CAUD</name>
<protein>
    <submittedName>
        <fullName evidence="1">Uncharacterized protein</fullName>
    </submittedName>
</protein>
<dbReference type="GeneID" id="40078788"/>
<gene>
    <name evidence="1" type="primary">55</name>
    <name evidence="1" type="ORF">PUMANCARA_55</name>
</gene>
<organism evidence="1 2">
    <name type="scientific">Arthrobacter phage Pumancara</name>
    <dbReference type="NCBI Taxonomy" id="1772311"/>
    <lineage>
        <taxon>Viruses</taxon>
        <taxon>Duplodnaviria</taxon>
        <taxon>Heunggongvirae</taxon>
        <taxon>Uroviricota</taxon>
        <taxon>Caudoviricetes</taxon>
        <taxon>Korravirus</taxon>
        <taxon>Korravirus pumancara</taxon>
    </lineage>
</organism>